<reference evidence="1 2" key="1">
    <citation type="submission" date="2014-07" db="EMBL/GenBank/DDBJ databases">
        <authorList>
            <person name="Wibberg Daniel"/>
        </authorList>
    </citation>
    <scope>NUCLEOTIDE SEQUENCE [LARGE SCALE GENOMIC DNA]</scope>
</reference>
<dbReference type="GeneID" id="92961276"/>
<name>A0A090KT76_9BACI</name>
<evidence type="ECO:0000313" key="1">
    <source>
        <dbReference type="EMBL" id="CEE01884.1"/>
    </source>
</evidence>
<protein>
    <submittedName>
        <fullName evidence="1">Uncharacterized protein</fullName>
    </submittedName>
</protein>
<gene>
    <name evidence="1" type="ORF">BT1A1_2062</name>
</gene>
<sequence length="65" mass="7294">MNLVMSIEKMILAIITTNPKKAPSGIAVFHCDNQEEMYKICSVLEPILDGIAHKITDEIMIIVKH</sequence>
<dbReference type="EMBL" id="CCRF01000061">
    <property type="protein sequence ID" value="CEE01884.1"/>
    <property type="molecule type" value="Genomic_DNA"/>
</dbReference>
<dbReference type="InterPro" id="IPR054055">
    <property type="entry name" value="YpzH"/>
</dbReference>
<accession>A0A090KT76</accession>
<dbReference type="Pfam" id="PF21835">
    <property type="entry name" value="YIEGIA_cap"/>
    <property type="match status" value="1"/>
</dbReference>
<dbReference type="AlphaFoldDB" id="A0A090KT76"/>
<keyword evidence="2" id="KW-1185">Reference proteome</keyword>
<dbReference type="RefSeq" id="WP_408912574.1">
    <property type="nucleotide sequence ID" value="NZ_JAJCHI010000003.1"/>
</dbReference>
<organism evidence="1 2">
    <name type="scientific">Caldibacillus thermoamylovorans</name>
    <dbReference type="NCBI Taxonomy" id="35841"/>
    <lineage>
        <taxon>Bacteria</taxon>
        <taxon>Bacillati</taxon>
        <taxon>Bacillota</taxon>
        <taxon>Bacilli</taxon>
        <taxon>Bacillales</taxon>
        <taxon>Bacillaceae</taxon>
        <taxon>Caldibacillus</taxon>
    </lineage>
</organism>
<evidence type="ECO:0000313" key="2">
    <source>
        <dbReference type="Proteomes" id="UP000040576"/>
    </source>
</evidence>
<proteinExistence type="predicted"/>
<dbReference type="Proteomes" id="UP000040576">
    <property type="component" value="Unassembled WGS sequence"/>
</dbReference>